<protein>
    <submittedName>
        <fullName evidence="2">CoA-binding protein</fullName>
    </submittedName>
</protein>
<dbReference type="InterPro" id="IPR036291">
    <property type="entry name" value="NAD(P)-bd_dom_sf"/>
</dbReference>
<evidence type="ECO:0000313" key="2">
    <source>
        <dbReference type="EMBL" id="MFC4624261.1"/>
    </source>
</evidence>
<sequence>MPVQDDNQIRYILQTVKTIAMLGASPKPERPSYGVMRFLLEKGYRVIPVNPGQVGKDLHGQSFVGSLSDIAEPVDMVDVFRESGALPAIVDEILRLKWRPAVLWAQLGVVHEEAARQAEAAGMRVVMDKCPVIEYSRLIDG</sequence>
<dbReference type="Proteomes" id="UP001596042">
    <property type="component" value="Unassembled WGS sequence"/>
</dbReference>
<dbReference type="EMBL" id="JBHSEL010000031">
    <property type="protein sequence ID" value="MFC4624261.1"/>
    <property type="molecule type" value="Genomic_DNA"/>
</dbReference>
<evidence type="ECO:0000259" key="1">
    <source>
        <dbReference type="SMART" id="SM00881"/>
    </source>
</evidence>
<comment type="caution">
    <text evidence="2">The sequence shown here is derived from an EMBL/GenBank/DDBJ whole genome shotgun (WGS) entry which is preliminary data.</text>
</comment>
<name>A0ABV9H437_9HYPH</name>
<gene>
    <name evidence="2" type="ORF">ACFO1V_03300</name>
</gene>
<feature type="domain" description="CoA-binding" evidence="1">
    <location>
        <begin position="13"/>
        <end position="109"/>
    </location>
</feature>
<dbReference type="PANTHER" id="PTHR33303">
    <property type="entry name" value="CYTOPLASMIC PROTEIN-RELATED"/>
    <property type="match status" value="1"/>
</dbReference>
<dbReference type="SUPFAM" id="SSF51735">
    <property type="entry name" value="NAD(P)-binding Rossmann-fold domains"/>
    <property type="match status" value="1"/>
</dbReference>
<proteinExistence type="predicted"/>
<evidence type="ECO:0000313" key="3">
    <source>
        <dbReference type="Proteomes" id="UP001596042"/>
    </source>
</evidence>
<dbReference type="InterPro" id="IPR003781">
    <property type="entry name" value="CoA-bd"/>
</dbReference>
<accession>A0ABV9H437</accession>
<reference evidence="3" key="1">
    <citation type="journal article" date="2019" name="Int. J. Syst. Evol. Microbiol.">
        <title>The Global Catalogue of Microorganisms (GCM) 10K type strain sequencing project: providing services to taxonomists for standard genome sequencing and annotation.</title>
        <authorList>
            <consortium name="The Broad Institute Genomics Platform"/>
            <consortium name="The Broad Institute Genome Sequencing Center for Infectious Disease"/>
            <person name="Wu L."/>
            <person name="Ma J."/>
        </authorList>
    </citation>
    <scope>NUCLEOTIDE SEQUENCE [LARGE SCALE GENOMIC DNA]</scope>
    <source>
        <strain evidence="3">CGMCC 1.15731</strain>
    </source>
</reference>
<dbReference type="Gene3D" id="3.40.50.720">
    <property type="entry name" value="NAD(P)-binding Rossmann-like Domain"/>
    <property type="match status" value="1"/>
</dbReference>
<dbReference type="SMART" id="SM00881">
    <property type="entry name" value="CoA_binding"/>
    <property type="match status" value="1"/>
</dbReference>
<keyword evidence="3" id="KW-1185">Reference proteome</keyword>
<dbReference type="PANTHER" id="PTHR33303:SF2">
    <property type="entry name" value="COA-BINDING DOMAIN-CONTAINING PROTEIN"/>
    <property type="match status" value="1"/>
</dbReference>
<organism evidence="2 3">
    <name type="scientific">Daeguia caeni</name>
    <dbReference type="NCBI Taxonomy" id="439612"/>
    <lineage>
        <taxon>Bacteria</taxon>
        <taxon>Pseudomonadati</taxon>
        <taxon>Pseudomonadota</taxon>
        <taxon>Alphaproteobacteria</taxon>
        <taxon>Hyphomicrobiales</taxon>
        <taxon>Brucellaceae</taxon>
        <taxon>Daeguia</taxon>
    </lineage>
</organism>
<dbReference type="RefSeq" id="WP_374832957.1">
    <property type="nucleotide sequence ID" value="NZ_JBHEEZ010000020.1"/>
</dbReference>
<dbReference type="Pfam" id="PF13380">
    <property type="entry name" value="CoA_binding_2"/>
    <property type="match status" value="1"/>
</dbReference>